<protein>
    <submittedName>
        <fullName evidence="5">ABC transporter ATP-binding protein</fullName>
    </submittedName>
</protein>
<dbReference type="Gene3D" id="3.40.50.300">
    <property type="entry name" value="P-loop containing nucleotide triphosphate hydrolases"/>
    <property type="match status" value="1"/>
</dbReference>
<evidence type="ECO:0000256" key="3">
    <source>
        <dbReference type="ARBA" id="ARBA00022840"/>
    </source>
</evidence>
<dbReference type="InterPro" id="IPR027417">
    <property type="entry name" value="P-loop_NTPase"/>
</dbReference>
<evidence type="ECO:0000313" key="5">
    <source>
        <dbReference type="EMBL" id="MCF1751210.1"/>
    </source>
</evidence>
<dbReference type="InterPro" id="IPR003439">
    <property type="entry name" value="ABC_transporter-like_ATP-bd"/>
</dbReference>
<feature type="domain" description="ABC transporter" evidence="4">
    <location>
        <begin position="25"/>
        <end position="265"/>
    </location>
</feature>
<dbReference type="EMBL" id="JAKEVZ010000006">
    <property type="protein sequence ID" value="MCF1751210.1"/>
    <property type="molecule type" value="Genomic_DNA"/>
</dbReference>
<gene>
    <name evidence="5" type="ORF">L0U89_09015</name>
</gene>
<keyword evidence="3 5" id="KW-0067">ATP-binding</keyword>
<evidence type="ECO:0000256" key="1">
    <source>
        <dbReference type="ARBA" id="ARBA00022448"/>
    </source>
</evidence>
<sequence length="356" mass="39615">MGRDSSAEAWEFAVMSYFRAEMTILKSSNLKIGYGSGLNAKAVADGLNFSLEKGSLTCILGPNGVGKSTLIKTIMGQMPPLDGEIFLDEKPLQSYSQQDIAKKIAVVLTDKVRGGNLSVYQLVSLGRIPHTGWLGNLSQRDQEAVEKAISATQINYIRALPISEISDGQLQKVMIARALAQESDVIILDEPTAHLDLVNRIEIMQMLRELAHRERKAVLVVTHDLEIAIQTADIFWLMQFGSPLVSGSPEDMILDGQINLLFPNERFQFDRKLGKVVAQERQKLAEVFAPADWKIWIKLAWKKHLATLDIPDGEIHVQTNPTRLTWKEETLSAEFDSLSGLIGYLKSTFSTDKHSP</sequence>
<dbReference type="PANTHER" id="PTHR42734">
    <property type="entry name" value="METAL TRANSPORT SYSTEM ATP-BINDING PROTEIN TM_0124-RELATED"/>
    <property type="match status" value="1"/>
</dbReference>
<dbReference type="SMART" id="SM00382">
    <property type="entry name" value="AAA"/>
    <property type="match status" value="1"/>
</dbReference>
<comment type="caution">
    <text evidence="5">The sequence shown here is derived from an EMBL/GenBank/DDBJ whole genome shotgun (WGS) entry which is preliminary data.</text>
</comment>
<proteinExistence type="predicted"/>
<evidence type="ECO:0000313" key="6">
    <source>
        <dbReference type="Proteomes" id="UP001201449"/>
    </source>
</evidence>
<keyword evidence="2" id="KW-0547">Nucleotide-binding</keyword>
<dbReference type="InterPro" id="IPR050153">
    <property type="entry name" value="Metal_Ion_Import_ABC"/>
</dbReference>
<accession>A0ABS9BT26</accession>
<dbReference type="CDD" id="cd03214">
    <property type="entry name" value="ABC_Iron-Siderophores_B12_Hemin"/>
    <property type="match status" value="1"/>
</dbReference>
<keyword evidence="6" id="KW-1185">Reference proteome</keyword>
<evidence type="ECO:0000256" key="2">
    <source>
        <dbReference type="ARBA" id="ARBA00022741"/>
    </source>
</evidence>
<dbReference type="Proteomes" id="UP001201449">
    <property type="component" value="Unassembled WGS sequence"/>
</dbReference>
<dbReference type="InterPro" id="IPR003593">
    <property type="entry name" value="AAA+_ATPase"/>
</dbReference>
<keyword evidence="1" id="KW-0813">Transport</keyword>
<dbReference type="PANTHER" id="PTHR42734:SF21">
    <property type="entry name" value="IRON ABC TRANSPORTER, ATP-BINDING PROTEIN"/>
    <property type="match status" value="1"/>
</dbReference>
<dbReference type="Pfam" id="PF00005">
    <property type="entry name" value="ABC_tran"/>
    <property type="match status" value="1"/>
</dbReference>
<organism evidence="5 6">
    <name type="scientific">Mariniradius sediminis</name>
    <dbReference type="NCBI Taxonomy" id="2909237"/>
    <lineage>
        <taxon>Bacteria</taxon>
        <taxon>Pseudomonadati</taxon>
        <taxon>Bacteroidota</taxon>
        <taxon>Cytophagia</taxon>
        <taxon>Cytophagales</taxon>
        <taxon>Cyclobacteriaceae</taxon>
        <taxon>Mariniradius</taxon>
    </lineage>
</organism>
<dbReference type="GO" id="GO:0005524">
    <property type="term" value="F:ATP binding"/>
    <property type="evidence" value="ECO:0007669"/>
    <property type="project" value="UniProtKB-KW"/>
</dbReference>
<dbReference type="SUPFAM" id="SSF52540">
    <property type="entry name" value="P-loop containing nucleoside triphosphate hydrolases"/>
    <property type="match status" value="1"/>
</dbReference>
<dbReference type="RefSeq" id="WP_234861245.1">
    <property type="nucleotide sequence ID" value="NZ_JAKEVZ010000006.1"/>
</dbReference>
<name>A0ABS9BT26_9BACT</name>
<evidence type="ECO:0000259" key="4">
    <source>
        <dbReference type="PROSITE" id="PS50893"/>
    </source>
</evidence>
<dbReference type="PROSITE" id="PS50893">
    <property type="entry name" value="ABC_TRANSPORTER_2"/>
    <property type="match status" value="1"/>
</dbReference>
<reference evidence="5 6" key="1">
    <citation type="submission" date="2022-01" db="EMBL/GenBank/DDBJ databases">
        <title>Mariniradius saccharolyticus sp. nov., isolated from sediment of a river.</title>
        <authorList>
            <person name="Liu H."/>
        </authorList>
    </citation>
    <scope>NUCLEOTIDE SEQUENCE [LARGE SCALE GENOMIC DNA]</scope>
    <source>
        <strain evidence="5 6">RY-2</strain>
    </source>
</reference>